<dbReference type="RefSeq" id="WP_014957328.1">
    <property type="nucleotide sequence ID" value="NC_018645.1"/>
</dbReference>
<name>K0NMR0_DESTT</name>
<dbReference type="AlphaFoldDB" id="K0NMR0"/>
<organism evidence="4 5">
    <name type="scientific">Desulfobacula toluolica (strain DSM 7467 / Tol2)</name>
    <dbReference type="NCBI Taxonomy" id="651182"/>
    <lineage>
        <taxon>Bacteria</taxon>
        <taxon>Pseudomonadati</taxon>
        <taxon>Thermodesulfobacteriota</taxon>
        <taxon>Desulfobacteria</taxon>
        <taxon>Desulfobacterales</taxon>
        <taxon>Desulfobacteraceae</taxon>
        <taxon>Desulfobacula</taxon>
    </lineage>
</organism>
<evidence type="ECO:0000256" key="2">
    <source>
        <dbReference type="PROSITE-ProRule" id="PRU00169"/>
    </source>
</evidence>
<dbReference type="PANTHER" id="PTHR44591:SF3">
    <property type="entry name" value="RESPONSE REGULATORY DOMAIN-CONTAINING PROTEIN"/>
    <property type="match status" value="1"/>
</dbReference>
<dbReference type="CDD" id="cd00156">
    <property type="entry name" value="REC"/>
    <property type="match status" value="1"/>
</dbReference>
<evidence type="ECO:0000313" key="4">
    <source>
        <dbReference type="EMBL" id="CCK79987.1"/>
    </source>
</evidence>
<dbReference type="PANTHER" id="PTHR44591">
    <property type="entry name" value="STRESS RESPONSE REGULATOR PROTEIN 1"/>
    <property type="match status" value="1"/>
</dbReference>
<dbReference type="InterPro" id="IPR050595">
    <property type="entry name" value="Bact_response_regulator"/>
</dbReference>
<dbReference type="SMART" id="SM00448">
    <property type="entry name" value="REC"/>
    <property type="match status" value="1"/>
</dbReference>
<feature type="domain" description="Response regulatory" evidence="3">
    <location>
        <begin position="12"/>
        <end position="121"/>
    </location>
</feature>
<evidence type="ECO:0000259" key="3">
    <source>
        <dbReference type="PROSITE" id="PS50110"/>
    </source>
</evidence>
<dbReference type="KEGG" id="dto:TOL2_C18260"/>
<dbReference type="STRING" id="651182.TOL2_C18260"/>
<sequence>MTQTGSFLKDKHILAVDDEWDVIETIQEILDEAKVDIAQDYETASEKIHQTQYDLAILDIMGVNGIKLLEECVKRDIPAVMLTANSLNPESLMQSIKKGAISYLSKEHLSELDSLLNELLGEKNQGKPVWKLLFEKLGNHFNQRFGKGWKDDNKDFWNDFEKNWEVSRGIQERLLHDKNIIDKGI</sequence>
<dbReference type="HOGENOM" id="CLU_1719441_0_0_7"/>
<dbReference type="OrthoDB" id="5418011at2"/>
<dbReference type="Pfam" id="PF00072">
    <property type="entry name" value="Response_reg"/>
    <property type="match status" value="1"/>
</dbReference>
<dbReference type="InterPro" id="IPR001789">
    <property type="entry name" value="Sig_transdc_resp-reg_receiver"/>
</dbReference>
<keyword evidence="1 2" id="KW-0597">Phosphoprotein</keyword>
<accession>K0NMR0</accession>
<dbReference type="SUPFAM" id="SSF52172">
    <property type="entry name" value="CheY-like"/>
    <property type="match status" value="1"/>
</dbReference>
<protein>
    <submittedName>
        <fullName evidence="4">Predicted regulatory protein</fullName>
    </submittedName>
</protein>
<evidence type="ECO:0000256" key="1">
    <source>
        <dbReference type="ARBA" id="ARBA00022553"/>
    </source>
</evidence>
<evidence type="ECO:0000313" key="5">
    <source>
        <dbReference type="Proteomes" id="UP000007347"/>
    </source>
</evidence>
<reference evidence="4 5" key="1">
    <citation type="journal article" date="2013" name="Environ. Microbiol.">
        <title>Complete genome, catabolic sub-proteomes and key-metabolites of Desulfobacula toluolica Tol2, a marine, aromatic compound-degrading, sulfate-reducing bacterium.</title>
        <authorList>
            <person name="Wohlbrand L."/>
            <person name="Jacob J.H."/>
            <person name="Kube M."/>
            <person name="Mussmann M."/>
            <person name="Jarling R."/>
            <person name="Beck A."/>
            <person name="Amann R."/>
            <person name="Wilkes H."/>
            <person name="Reinhardt R."/>
            <person name="Rabus R."/>
        </authorList>
    </citation>
    <scope>NUCLEOTIDE SEQUENCE [LARGE SCALE GENOMIC DNA]</scope>
    <source>
        <strain evidence="5">DSM 7467 / Tol2</strain>
    </source>
</reference>
<dbReference type="Proteomes" id="UP000007347">
    <property type="component" value="Chromosome"/>
</dbReference>
<dbReference type="PROSITE" id="PS50110">
    <property type="entry name" value="RESPONSE_REGULATORY"/>
    <property type="match status" value="1"/>
</dbReference>
<proteinExistence type="predicted"/>
<keyword evidence="5" id="KW-1185">Reference proteome</keyword>
<dbReference type="Gene3D" id="3.40.50.2300">
    <property type="match status" value="1"/>
</dbReference>
<dbReference type="InterPro" id="IPR011006">
    <property type="entry name" value="CheY-like_superfamily"/>
</dbReference>
<gene>
    <name evidence="4" type="ordered locus">TOL2_C18260</name>
</gene>
<dbReference type="EMBL" id="FO203503">
    <property type="protein sequence ID" value="CCK79987.1"/>
    <property type="molecule type" value="Genomic_DNA"/>
</dbReference>
<feature type="modified residue" description="4-aspartylphosphate" evidence="2">
    <location>
        <position position="59"/>
    </location>
</feature>
<dbReference type="GO" id="GO:0000160">
    <property type="term" value="P:phosphorelay signal transduction system"/>
    <property type="evidence" value="ECO:0007669"/>
    <property type="project" value="InterPro"/>
</dbReference>